<feature type="compositionally biased region" description="Acidic residues" evidence="1">
    <location>
        <begin position="58"/>
        <end position="69"/>
    </location>
</feature>
<gene>
    <name evidence="3" type="ORF">GOODEAATRI_027669</name>
</gene>
<feature type="transmembrane region" description="Helical" evidence="2">
    <location>
        <begin position="18"/>
        <end position="39"/>
    </location>
</feature>
<protein>
    <submittedName>
        <fullName evidence="3">Uncharacterized protein</fullName>
    </submittedName>
</protein>
<keyword evidence="4" id="KW-1185">Reference proteome</keyword>
<name>A0ABV0MVN3_9TELE</name>
<proteinExistence type="predicted"/>
<keyword evidence="2" id="KW-1133">Transmembrane helix</keyword>
<keyword evidence="2" id="KW-0472">Membrane</keyword>
<keyword evidence="2" id="KW-0812">Transmembrane</keyword>
<evidence type="ECO:0000313" key="4">
    <source>
        <dbReference type="Proteomes" id="UP001476798"/>
    </source>
</evidence>
<dbReference type="Proteomes" id="UP001476798">
    <property type="component" value="Unassembled WGS sequence"/>
</dbReference>
<evidence type="ECO:0000313" key="3">
    <source>
        <dbReference type="EMBL" id="MEQ2163187.1"/>
    </source>
</evidence>
<dbReference type="EMBL" id="JAHRIO010013659">
    <property type="protein sequence ID" value="MEQ2163187.1"/>
    <property type="molecule type" value="Genomic_DNA"/>
</dbReference>
<evidence type="ECO:0000256" key="2">
    <source>
        <dbReference type="SAM" id="Phobius"/>
    </source>
</evidence>
<reference evidence="3 4" key="1">
    <citation type="submission" date="2021-06" db="EMBL/GenBank/DDBJ databases">
        <authorList>
            <person name="Palmer J.M."/>
        </authorList>
    </citation>
    <scope>NUCLEOTIDE SEQUENCE [LARGE SCALE GENOMIC DNA]</scope>
    <source>
        <strain evidence="3 4">GA_2019</strain>
        <tissue evidence="3">Muscle</tissue>
    </source>
</reference>
<accession>A0ABV0MVN3</accession>
<feature type="transmembrane region" description="Helical" evidence="2">
    <location>
        <begin position="211"/>
        <end position="230"/>
    </location>
</feature>
<evidence type="ECO:0000256" key="1">
    <source>
        <dbReference type="SAM" id="MobiDB-lite"/>
    </source>
</evidence>
<feature type="region of interest" description="Disordered" evidence="1">
    <location>
        <begin position="57"/>
        <end position="85"/>
    </location>
</feature>
<organism evidence="3 4">
    <name type="scientific">Goodea atripinnis</name>
    <dbReference type="NCBI Taxonomy" id="208336"/>
    <lineage>
        <taxon>Eukaryota</taxon>
        <taxon>Metazoa</taxon>
        <taxon>Chordata</taxon>
        <taxon>Craniata</taxon>
        <taxon>Vertebrata</taxon>
        <taxon>Euteleostomi</taxon>
        <taxon>Actinopterygii</taxon>
        <taxon>Neopterygii</taxon>
        <taxon>Teleostei</taxon>
        <taxon>Neoteleostei</taxon>
        <taxon>Acanthomorphata</taxon>
        <taxon>Ovalentaria</taxon>
        <taxon>Atherinomorphae</taxon>
        <taxon>Cyprinodontiformes</taxon>
        <taxon>Goodeidae</taxon>
        <taxon>Goodea</taxon>
    </lineage>
</organism>
<comment type="caution">
    <text evidence="3">The sequence shown here is derived from an EMBL/GenBank/DDBJ whole genome shotgun (WGS) entry which is preliminary data.</text>
</comment>
<sequence length="236" mass="25826">MKFNRLTSGSAHLAVSTLWLQITALYGSTAAFLIAFRIMSDNYGKVKVQLGQMKSLGEDAEKEEVDPEGEMPVSAPSASPEQSSCITTTGTDALGSSNVCKQTGKISSKNYFSKPVQGSAVPAHTVKNLNNPICEHTLHIKGTGKILQGKSESNGNYVAVQASRNTQESFCEDGFKLPRKRRPVMVDTSKAKTSLEALKLSIKELKWKEVWFLKLFYYFSVVSMCCAGFISTETCE</sequence>
<feature type="compositionally biased region" description="Polar residues" evidence="1">
    <location>
        <begin position="76"/>
        <end position="85"/>
    </location>
</feature>